<sequence length="162" mass="19399">MMNNKRMSELTEYFDPVVAETVSEHQLSMRLHLNLENGISFIRDYYDVTMNNGDLLIYITTNELNANFDYSKYNEEFSFYFSHQHAVEDFRINETLNVYNNRVLESVKNINSIIYYEPEVISRDFKNAIRNELIEQIEGYTERDISKGDKDKIEQWIKHTKQ</sequence>
<keyword evidence="2" id="KW-1185">Reference proteome</keyword>
<reference evidence="1 2" key="1">
    <citation type="submission" date="2016-01" db="EMBL/GenBank/DDBJ databases">
        <title>Genome sequencing of Roseivirga spongicola UST030701-084.</title>
        <authorList>
            <person name="Selvaratnam C."/>
            <person name="Thevarajoo S."/>
            <person name="Goh K.M."/>
            <person name="Ee R."/>
            <person name="Chan K.-G."/>
            <person name="Chong C.S."/>
        </authorList>
    </citation>
    <scope>NUCLEOTIDE SEQUENCE [LARGE SCALE GENOMIC DNA]</scope>
    <source>
        <strain evidence="1 2">UST030701-084</strain>
    </source>
</reference>
<name>A0A150X3M4_9BACT</name>
<gene>
    <name evidence="1" type="ORF">AWW68_11550</name>
</gene>
<comment type="caution">
    <text evidence="1">The sequence shown here is derived from an EMBL/GenBank/DDBJ whole genome shotgun (WGS) entry which is preliminary data.</text>
</comment>
<dbReference type="STRING" id="333140.AWW68_11550"/>
<dbReference type="Proteomes" id="UP000075606">
    <property type="component" value="Unassembled WGS sequence"/>
</dbReference>
<evidence type="ECO:0000313" key="1">
    <source>
        <dbReference type="EMBL" id="KYG73335.1"/>
    </source>
</evidence>
<evidence type="ECO:0000313" key="2">
    <source>
        <dbReference type="Proteomes" id="UP000075606"/>
    </source>
</evidence>
<accession>A0A150X3M4</accession>
<protein>
    <submittedName>
        <fullName evidence="1">Uncharacterized protein</fullName>
    </submittedName>
</protein>
<dbReference type="AlphaFoldDB" id="A0A150X3M4"/>
<organism evidence="1 2">
    <name type="scientific">Roseivirga spongicola</name>
    <dbReference type="NCBI Taxonomy" id="333140"/>
    <lineage>
        <taxon>Bacteria</taxon>
        <taxon>Pseudomonadati</taxon>
        <taxon>Bacteroidota</taxon>
        <taxon>Cytophagia</taxon>
        <taxon>Cytophagales</taxon>
        <taxon>Roseivirgaceae</taxon>
        <taxon>Roseivirga</taxon>
    </lineage>
</organism>
<proteinExistence type="predicted"/>
<dbReference type="EMBL" id="LRPC01000028">
    <property type="protein sequence ID" value="KYG73335.1"/>
    <property type="molecule type" value="Genomic_DNA"/>
</dbReference>